<name>A0ABS7JJD1_9SPHN</name>
<accession>A0ABS7JJD1</accession>
<sequence length="121" mass="13193">MSLNGKHILVLEDEPIIAFALEDMLIEEGATVSVFSSIEQAREGRANETFDYAILDVNLHGSKSYPLAYELKADGTPFAFATGYGDAEHPKELANSVTITKPYSIVQIRAAIESLESASDR</sequence>
<proteinExistence type="predicted"/>
<evidence type="ECO:0000256" key="1">
    <source>
        <dbReference type="ARBA" id="ARBA00022553"/>
    </source>
</evidence>
<dbReference type="InterPro" id="IPR050595">
    <property type="entry name" value="Bact_response_regulator"/>
</dbReference>
<dbReference type="PANTHER" id="PTHR44591">
    <property type="entry name" value="STRESS RESPONSE REGULATOR PROTEIN 1"/>
    <property type="match status" value="1"/>
</dbReference>
<dbReference type="Proteomes" id="UP000776651">
    <property type="component" value="Unassembled WGS sequence"/>
</dbReference>
<feature type="domain" description="Response regulatory" evidence="3">
    <location>
        <begin position="7"/>
        <end position="116"/>
    </location>
</feature>
<evidence type="ECO:0000259" key="3">
    <source>
        <dbReference type="PROSITE" id="PS50110"/>
    </source>
</evidence>
<comment type="caution">
    <text evidence="4">The sequence shown here is derived from an EMBL/GenBank/DDBJ whole genome shotgun (WGS) entry which is preliminary data.</text>
</comment>
<evidence type="ECO:0000313" key="5">
    <source>
        <dbReference type="Proteomes" id="UP000776651"/>
    </source>
</evidence>
<dbReference type="PANTHER" id="PTHR44591:SF24">
    <property type="entry name" value="PROTEIN-GLUTAMATE METHYLESTERASE_PROTEIN-GLUTAMINE GLUTAMINASE 1"/>
    <property type="match status" value="1"/>
</dbReference>
<organism evidence="4 5">
    <name type="scientific">Qipengyuania pacifica</name>
    <dbReference type="NCBI Taxonomy" id="2860199"/>
    <lineage>
        <taxon>Bacteria</taxon>
        <taxon>Pseudomonadati</taxon>
        <taxon>Pseudomonadota</taxon>
        <taxon>Alphaproteobacteria</taxon>
        <taxon>Sphingomonadales</taxon>
        <taxon>Erythrobacteraceae</taxon>
        <taxon>Qipengyuania</taxon>
    </lineage>
</organism>
<dbReference type="RefSeq" id="WP_221598480.1">
    <property type="nucleotide sequence ID" value="NZ_JAIGNQ010000003.1"/>
</dbReference>
<dbReference type="Gene3D" id="3.40.50.2300">
    <property type="match status" value="1"/>
</dbReference>
<gene>
    <name evidence="4" type="ORF">K3177_12335</name>
</gene>
<protein>
    <submittedName>
        <fullName evidence="4">Response regulator</fullName>
    </submittedName>
</protein>
<dbReference type="SUPFAM" id="SSF52172">
    <property type="entry name" value="CheY-like"/>
    <property type="match status" value="1"/>
</dbReference>
<keyword evidence="5" id="KW-1185">Reference proteome</keyword>
<keyword evidence="1 2" id="KW-0597">Phosphoprotein</keyword>
<reference evidence="4 5" key="1">
    <citation type="submission" date="2021-08" db="EMBL/GenBank/DDBJ databases">
        <title>Comparative Genomics Analysis of the Genus Qipengyuania Reveals Extensive Genetic Diversity and Metabolic Versatility, Including the Description of Fifteen Novel Species.</title>
        <authorList>
            <person name="Liu Y."/>
        </authorList>
    </citation>
    <scope>NUCLEOTIDE SEQUENCE [LARGE SCALE GENOMIC DNA]</scope>
    <source>
        <strain evidence="4 5">GH25</strain>
    </source>
</reference>
<dbReference type="Pfam" id="PF00072">
    <property type="entry name" value="Response_reg"/>
    <property type="match status" value="1"/>
</dbReference>
<dbReference type="EMBL" id="JAIGNQ010000003">
    <property type="protein sequence ID" value="MBX7489304.1"/>
    <property type="molecule type" value="Genomic_DNA"/>
</dbReference>
<dbReference type="InterPro" id="IPR011006">
    <property type="entry name" value="CheY-like_superfamily"/>
</dbReference>
<dbReference type="InterPro" id="IPR001789">
    <property type="entry name" value="Sig_transdc_resp-reg_receiver"/>
</dbReference>
<dbReference type="SMART" id="SM00448">
    <property type="entry name" value="REC"/>
    <property type="match status" value="1"/>
</dbReference>
<dbReference type="PROSITE" id="PS50110">
    <property type="entry name" value="RESPONSE_REGULATORY"/>
    <property type="match status" value="1"/>
</dbReference>
<evidence type="ECO:0000313" key="4">
    <source>
        <dbReference type="EMBL" id="MBX7489304.1"/>
    </source>
</evidence>
<feature type="modified residue" description="4-aspartylphosphate" evidence="2">
    <location>
        <position position="56"/>
    </location>
</feature>
<evidence type="ECO:0000256" key="2">
    <source>
        <dbReference type="PROSITE-ProRule" id="PRU00169"/>
    </source>
</evidence>